<dbReference type="GO" id="GO:0005829">
    <property type="term" value="C:cytosol"/>
    <property type="evidence" value="ECO:0007669"/>
    <property type="project" value="TreeGrafter"/>
</dbReference>
<keyword evidence="1" id="KW-0560">Oxidoreductase</keyword>
<dbReference type="RefSeq" id="WP_009155430.1">
    <property type="nucleotide sequence ID" value="NZ_CM001439.1"/>
</dbReference>
<evidence type="ECO:0000313" key="4">
    <source>
        <dbReference type="Proteomes" id="UP000004926"/>
    </source>
</evidence>
<protein>
    <submittedName>
        <fullName evidence="3">PPOX class probable F420-dependent enzyme</fullName>
    </submittedName>
</protein>
<dbReference type="Proteomes" id="UP000004926">
    <property type="component" value="Chromosome"/>
</dbReference>
<dbReference type="InterPro" id="IPR019965">
    <property type="entry name" value="PPOX_F420-dep_Rv2061_put"/>
</dbReference>
<dbReference type="Pfam" id="PF01243">
    <property type="entry name" value="PNPOx_N"/>
    <property type="match status" value="1"/>
</dbReference>
<dbReference type="GO" id="GO:0016627">
    <property type="term" value="F:oxidoreductase activity, acting on the CH-CH group of donors"/>
    <property type="evidence" value="ECO:0007669"/>
    <property type="project" value="TreeGrafter"/>
</dbReference>
<dbReference type="InterPro" id="IPR011576">
    <property type="entry name" value="Pyridox_Oxase_N"/>
</dbReference>
<dbReference type="PANTHER" id="PTHR35176">
    <property type="entry name" value="HEME OXYGENASE HI_0854-RELATED"/>
    <property type="match status" value="1"/>
</dbReference>
<reference evidence="3 4" key="1">
    <citation type="journal article" date="2012" name="Stand. Genomic Sci.">
        <title>Genome sequence of the ocean sediment bacterium Saccharomonospora marina type strain (XMU15(T)).</title>
        <authorList>
            <person name="Klenk H.P."/>
            <person name="Lu M."/>
            <person name="Lucas S."/>
            <person name="Lapidus A."/>
            <person name="Copeland A."/>
            <person name="Pitluck S."/>
            <person name="Goodwin L.A."/>
            <person name="Han C."/>
            <person name="Tapia R."/>
            <person name="Brambilla E.M."/>
            <person name="Potter G."/>
            <person name="Land M."/>
            <person name="Ivanova N."/>
            <person name="Rohde M."/>
            <person name="Goker M."/>
            <person name="Detter J.C."/>
            <person name="Li W.J."/>
            <person name="Kyrpides N.C."/>
            <person name="Woyke T."/>
        </authorList>
    </citation>
    <scope>NUCLEOTIDE SEQUENCE [LARGE SCALE GENOMIC DNA]</scope>
    <source>
        <strain evidence="3 4">XMU15</strain>
    </source>
</reference>
<dbReference type="eggNOG" id="COG3467">
    <property type="taxonomic scope" value="Bacteria"/>
</dbReference>
<organism evidence="3 4">
    <name type="scientific">Saccharomonospora marina XMU15</name>
    <dbReference type="NCBI Taxonomy" id="882083"/>
    <lineage>
        <taxon>Bacteria</taxon>
        <taxon>Bacillati</taxon>
        <taxon>Actinomycetota</taxon>
        <taxon>Actinomycetes</taxon>
        <taxon>Pseudonocardiales</taxon>
        <taxon>Pseudonocardiaceae</taxon>
        <taxon>Saccharomonospora</taxon>
    </lineage>
</organism>
<dbReference type="STRING" id="882083.SacmaDRAFT_3849"/>
<dbReference type="InterPro" id="IPR052019">
    <property type="entry name" value="F420H2_bilvrd_red/Heme_oxyg"/>
</dbReference>
<dbReference type="HOGENOM" id="CLU_139738_0_0_11"/>
<sequence length="134" mass="14868">MRAELDRLAEEPYVLLTTFRAGGEAVPTPVWVARMDSELVVWTERKAGKVKRVRRNPAVELVACDFRGRNTKGATVTGTARVLADEDSERVRRAIARKYGVVGRVSMFLSRLRGGRQRTVGLAVTLDGVTGQQR</sequence>
<dbReference type="PANTHER" id="PTHR35176:SF11">
    <property type="entry name" value="PYRIDOXAMINE 5'-PHOSPHATE OXIDASE FAMILY PROTEIN"/>
    <property type="match status" value="1"/>
</dbReference>
<dbReference type="GO" id="GO:0070967">
    <property type="term" value="F:coenzyme F420 binding"/>
    <property type="evidence" value="ECO:0007669"/>
    <property type="project" value="TreeGrafter"/>
</dbReference>
<evidence type="ECO:0000259" key="2">
    <source>
        <dbReference type="Pfam" id="PF01243"/>
    </source>
</evidence>
<evidence type="ECO:0000313" key="3">
    <source>
        <dbReference type="EMBL" id="EHR52052.1"/>
    </source>
</evidence>
<dbReference type="NCBIfam" id="TIGR03666">
    <property type="entry name" value="Rv2061_F420"/>
    <property type="match status" value="1"/>
</dbReference>
<accession>H5X1Y3</accession>
<keyword evidence="4" id="KW-1185">Reference proteome</keyword>
<dbReference type="AlphaFoldDB" id="H5X1Y3"/>
<dbReference type="Gene3D" id="2.30.110.10">
    <property type="entry name" value="Electron Transport, Fmn-binding Protein, Chain A"/>
    <property type="match status" value="1"/>
</dbReference>
<gene>
    <name evidence="3" type="ORF">SacmaDRAFT_3849</name>
</gene>
<proteinExistence type="predicted"/>
<dbReference type="SUPFAM" id="SSF50475">
    <property type="entry name" value="FMN-binding split barrel"/>
    <property type="match status" value="1"/>
</dbReference>
<dbReference type="OrthoDB" id="5738083at2"/>
<dbReference type="EMBL" id="CM001439">
    <property type="protein sequence ID" value="EHR52052.1"/>
    <property type="molecule type" value="Genomic_DNA"/>
</dbReference>
<name>H5X1Y3_9PSEU</name>
<dbReference type="InterPro" id="IPR012349">
    <property type="entry name" value="Split_barrel_FMN-bd"/>
</dbReference>
<feature type="domain" description="Pyridoxamine 5'-phosphate oxidase N-terminal" evidence="2">
    <location>
        <begin position="6"/>
        <end position="100"/>
    </location>
</feature>
<evidence type="ECO:0000256" key="1">
    <source>
        <dbReference type="ARBA" id="ARBA00023002"/>
    </source>
</evidence>